<evidence type="ECO:0000313" key="3">
    <source>
        <dbReference type="EMBL" id="UUY04399.1"/>
    </source>
</evidence>
<dbReference type="InterPro" id="IPR029063">
    <property type="entry name" value="SAM-dependent_MTases_sf"/>
</dbReference>
<dbReference type="PIRSF" id="PIRSF018249">
    <property type="entry name" value="MyrA_prd"/>
    <property type="match status" value="1"/>
</dbReference>
<accession>A0ABY5PIG5</accession>
<dbReference type="GO" id="GO:0008168">
    <property type="term" value="F:methyltransferase activity"/>
    <property type="evidence" value="ECO:0007669"/>
    <property type="project" value="UniProtKB-KW"/>
</dbReference>
<evidence type="ECO:0000313" key="4">
    <source>
        <dbReference type="Proteomes" id="UP001058860"/>
    </source>
</evidence>
<dbReference type="InterPro" id="IPR048647">
    <property type="entry name" value="RlmA_N"/>
</dbReference>
<gene>
    <name evidence="3" type="ORF">LRS13_02385</name>
</gene>
<organism evidence="3 4">
    <name type="scientific">Svornostia abyssi</name>
    <dbReference type="NCBI Taxonomy" id="2898438"/>
    <lineage>
        <taxon>Bacteria</taxon>
        <taxon>Bacillati</taxon>
        <taxon>Actinomycetota</taxon>
        <taxon>Thermoleophilia</taxon>
        <taxon>Solirubrobacterales</taxon>
        <taxon>Baekduiaceae</taxon>
        <taxon>Svornostia</taxon>
    </lineage>
</organism>
<evidence type="ECO:0000259" key="2">
    <source>
        <dbReference type="Pfam" id="PF21302"/>
    </source>
</evidence>
<dbReference type="SUPFAM" id="SSF53335">
    <property type="entry name" value="S-adenosyl-L-methionine-dependent methyltransferases"/>
    <property type="match status" value="1"/>
</dbReference>
<feature type="domain" description="23S rRNA (guanine(745)-N(1))-methyltransferase N-terminal" evidence="2">
    <location>
        <begin position="13"/>
        <end position="47"/>
    </location>
</feature>
<keyword evidence="3" id="KW-0808">Transferase</keyword>
<dbReference type="GO" id="GO:0032259">
    <property type="term" value="P:methylation"/>
    <property type="evidence" value="ECO:0007669"/>
    <property type="project" value="UniProtKB-KW"/>
</dbReference>
<proteinExistence type="predicted"/>
<keyword evidence="3" id="KW-0489">Methyltransferase</keyword>
<protein>
    <submittedName>
        <fullName evidence="3">Methyltransferase domain-containing protein</fullName>
    </submittedName>
</protein>
<reference evidence="4" key="1">
    <citation type="submission" date="2021-11" db="EMBL/GenBank/DDBJ databases">
        <title>Cultivation dependent microbiological survey of springs from the worlds oldest radium mine currently devoted to the extraction of radon-saturated water.</title>
        <authorList>
            <person name="Kapinusova G."/>
            <person name="Smrhova T."/>
            <person name="Strejcek M."/>
            <person name="Suman J."/>
            <person name="Jani K."/>
            <person name="Pajer P."/>
            <person name="Uhlik O."/>
        </authorList>
    </citation>
    <scope>NUCLEOTIDE SEQUENCE [LARGE SCALE GENOMIC DNA]</scope>
    <source>
        <strain evidence="4">J379</strain>
    </source>
</reference>
<keyword evidence="4" id="KW-1185">Reference proteome</keyword>
<dbReference type="Proteomes" id="UP001058860">
    <property type="component" value="Chromosome"/>
</dbReference>
<dbReference type="InterPro" id="IPR013216">
    <property type="entry name" value="Methyltransf_11"/>
</dbReference>
<evidence type="ECO:0000259" key="1">
    <source>
        <dbReference type="Pfam" id="PF08241"/>
    </source>
</evidence>
<name>A0ABY5PIG5_9ACTN</name>
<dbReference type="Gene3D" id="3.40.50.150">
    <property type="entry name" value="Vaccinia Virus protein VP39"/>
    <property type="match status" value="1"/>
</dbReference>
<dbReference type="InterPro" id="IPR016718">
    <property type="entry name" value="rRNA_m1G-MeTrfase_A_prd"/>
</dbReference>
<sequence>MSDALAAVADRLRCPHCGSAMTCDDRTVACAEGHRFDRARGGGVTLLGPGAELPPGDTDAMLAARDAFLGAGHYAPLTDAIAAACPAVDRACLVDVGAGTGHHTAGVLDARPGWTGIALDASRAATRRAARAHPRLAAIACDATAPLPVRDGGADVLLSVFSPRNAVEFARVLAPAGVLVVASATEDHLAEAVGPLGLIGVQPQKRARLHERLAPDLVSVALRRVRIPLALDHAALEQLAGMGPTAFHATPEEIAARVAAVPEPFTVTAVVTVETFARAP</sequence>
<dbReference type="RefSeq" id="WP_353864887.1">
    <property type="nucleotide sequence ID" value="NZ_CP088295.1"/>
</dbReference>
<dbReference type="Pfam" id="PF08241">
    <property type="entry name" value="Methyltransf_11"/>
    <property type="match status" value="1"/>
</dbReference>
<feature type="domain" description="Methyltransferase type 11" evidence="1">
    <location>
        <begin position="94"/>
        <end position="181"/>
    </location>
</feature>
<dbReference type="EMBL" id="CP088295">
    <property type="protein sequence ID" value="UUY04399.1"/>
    <property type="molecule type" value="Genomic_DNA"/>
</dbReference>
<dbReference type="Pfam" id="PF21302">
    <property type="entry name" value="Zn_ribbon_RlmA"/>
    <property type="match status" value="1"/>
</dbReference>